<gene>
    <name evidence="9" type="ORF">N0V89_008700</name>
</gene>
<proteinExistence type="predicted"/>
<dbReference type="PANTHER" id="PTHR23502:SF31">
    <property type="entry name" value="POLYAMINE TRANSPORTER 1"/>
    <property type="match status" value="1"/>
</dbReference>
<evidence type="ECO:0000256" key="6">
    <source>
        <dbReference type="SAM" id="MobiDB-lite"/>
    </source>
</evidence>
<feature type="region of interest" description="Disordered" evidence="6">
    <location>
        <begin position="656"/>
        <end position="730"/>
    </location>
</feature>
<dbReference type="OrthoDB" id="9986881at2759"/>
<feature type="compositionally biased region" description="Basic and acidic residues" evidence="6">
    <location>
        <begin position="721"/>
        <end position="730"/>
    </location>
</feature>
<keyword evidence="3 7" id="KW-0812">Transmembrane</keyword>
<dbReference type="FunFam" id="1.20.1250.20:FF:000011">
    <property type="entry name" value="MFS multidrug transporter, putative"/>
    <property type="match status" value="1"/>
</dbReference>
<dbReference type="GO" id="GO:0005886">
    <property type="term" value="C:plasma membrane"/>
    <property type="evidence" value="ECO:0007669"/>
    <property type="project" value="TreeGrafter"/>
</dbReference>
<evidence type="ECO:0000256" key="1">
    <source>
        <dbReference type="ARBA" id="ARBA00004141"/>
    </source>
</evidence>
<feature type="compositionally biased region" description="Polar residues" evidence="6">
    <location>
        <begin position="23"/>
        <end position="32"/>
    </location>
</feature>
<comment type="caution">
    <text evidence="9">The sequence shown here is derived from an EMBL/GenBank/DDBJ whole genome shotgun (WGS) entry which is preliminary data.</text>
</comment>
<reference evidence="9" key="1">
    <citation type="submission" date="2022-10" db="EMBL/GenBank/DDBJ databases">
        <title>Tapping the CABI collections for fungal endophytes: first genome assemblies for Collariella, Neodidymelliopsis, Ascochyta clinopodiicola, Didymella pomorum, Didymosphaeria variabile, Neocosmospora piperis and Neocucurbitaria cava.</title>
        <authorList>
            <person name="Hill R."/>
        </authorList>
    </citation>
    <scope>NUCLEOTIDE SEQUENCE</scope>
    <source>
        <strain evidence="9">IMI 356815</strain>
    </source>
</reference>
<evidence type="ECO:0000256" key="2">
    <source>
        <dbReference type="ARBA" id="ARBA00022448"/>
    </source>
</evidence>
<evidence type="ECO:0000256" key="5">
    <source>
        <dbReference type="ARBA" id="ARBA00023136"/>
    </source>
</evidence>
<feature type="transmembrane region" description="Helical" evidence="7">
    <location>
        <begin position="341"/>
        <end position="363"/>
    </location>
</feature>
<feature type="transmembrane region" description="Helical" evidence="7">
    <location>
        <begin position="485"/>
        <end position="505"/>
    </location>
</feature>
<dbReference type="GO" id="GO:0022857">
    <property type="term" value="F:transmembrane transporter activity"/>
    <property type="evidence" value="ECO:0007669"/>
    <property type="project" value="InterPro"/>
</dbReference>
<feature type="transmembrane region" description="Helical" evidence="7">
    <location>
        <begin position="551"/>
        <end position="576"/>
    </location>
</feature>
<comment type="subcellular location">
    <subcellularLocation>
        <location evidence="1">Membrane</location>
        <topology evidence="1">Multi-pass membrane protein</topology>
    </subcellularLocation>
</comment>
<dbReference type="Pfam" id="PF07690">
    <property type="entry name" value="MFS_1"/>
    <property type="match status" value="1"/>
</dbReference>
<feature type="compositionally biased region" description="Basic and acidic residues" evidence="6">
    <location>
        <begin position="659"/>
        <end position="672"/>
    </location>
</feature>
<keyword evidence="10" id="KW-1185">Reference proteome</keyword>
<feature type="compositionally biased region" description="Basic and acidic residues" evidence="6">
    <location>
        <begin position="34"/>
        <end position="43"/>
    </location>
</feature>
<feature type="transmembrane region" description="Helical" evidence="7">
    <location>
        <begin position="447"/>
        <end position="473"/>
    </location>
</feature>
<sequence>MNEEDLKMLRSEEDAEPIRFSPWVNSQGQFQRLVQDERERDTDAVLESSPSGRPLPTARADAPPRAKEAEEIAPMRNSSVSSASSTSSSSTTRTPQLEEIRTQNASSARGRRDTMSSAGGASGILYRHPTERHPEAISRIETHRSQHAGTVGARPTPSRLTKTLSRRKTEKPLSEMGANKPYPPPLPNREEYVVEFMGVDDPLHAQNWPMKKKLGIASLMAYLSLAVTMGSSIFSPSTEPVAEEFGVIAEVTTLGTSLFVFGYAFGPLIWAPMSELYGRKLPLLVASFGFSVFSIAVAVGKDLQTVLICRFFAGLFGACPLSVVAAVYADMFNNIQRGLAIGAFSATVFMGPMLAPFIGGFIVTSHLGWRWTMYISSIMGWLAFALIVLFMEETYPPQILVGKAAELRRRTMNWGIHAKQEEIEVDVKELIVRNVSRPLRILFTEPIVLLITIYMSFVYGILYCFLTAYALVFEGKYHFSPGVSGLTYFGLVVGVMLGFAAMAAMNPSYARKLQANNNIPVPEWRLPLAMMGAPVFAGGLFWFGWTGYTGRVLWVAPVFSGIFTGFGIWTIFLALLNYIIDAYLMFAASAVAGNTFMRSLFAGAFPLFATYMFNNMGIEWASTLLGCVALLMVPMPFLFYMYGKKIRAKSTFSPAPDIAQDKRRDEEARLGADGEIGSITQGSDVEHMQKKKEEEEKGEMPNGDLNTNEQRKERGNKRHDKTVGKTRKEA</sequence>
<dbReference type="PANTHER" id="PTHR23502">
    <property type="entry name" value="MAJOR FACILITATOR SUPERFAMILY"/>
    <property type="match status" value="1"/>
</dbReference>
<feature type="compositionally biased region" description="Low complexity" evidence="6">
    <location>
        <begin position="78"/>
        <end position="94"/>
    </location>
</feature>
<dbReference type="InterPro" id="IPR020846">
    <property type="entry name" value="MFS_dom"/>
</dbReference>
<dbReference type="Proteomes" id="UP001140513">
    <property type="component" value="Unassembled WGS sequence"/>
</dbReference>
<evidence type="ECO:0000313" key="9">
    <source>
        <dbReference type="EMBL" id="KAJ4350079.1"/>
    </source>
</evidence>
<feature type="transmembrane region" description="Helical" evidence="7">
    <location>
        <begin position="247"/>
        <end position="269"/>
    </location>
</feature>
<protein>
    <recommendedName>
        <fullName evidence="8">Major facilitator superfamily (MFS) profile domain-containing protein</fullName>
    </recommendedName>
</protein>
<feature type="domain" description="Major facilitator superfamily (MFS) profile" evidence="8">
    <location>
        <begin position="216"/>
        <end position="644"/>
    </location>
</feature>
<dbReference type="PROSITE" id="PS50850">
    <property type="entry name" value="MFS"/>
    <property type="match status" value="1"/>
</dbReference>
<feature type="transmembrane region" description="Helical" evidence="7">
    <location>
        <begin position="281"/>
        <end position="299"/>
    </location>
</feature>
<name>A0A9W8XG86_9PLEO</name>
<keyword evidence="5 7" id="KW-0472">Membrane</keyword>
<dbReference type="SUPFAM" id="SSF103473">
    <property type="entry name" value="MFS general substrate transporter"/>
    <property type="match status" value="1"/>
</dbReference>
<evidence type="ECO:0000259" key="8">
    <source>
        <dbReference type="PROSITE" id="PS50850"/>
    </source>
</evidence>
<keyword evidence="2" id="KW-0813">Transport</keyword>
<dbReference type="GeneID" id="80912230"/>
<evidence type="ECO:0000313" key="10">
    <source>
        <dbReference type="Proteomes" id="UP001140513"/>
    </source>
</evidence>
<feature type="transmembrane region" description="Helical" evidence="7">
    <location>
        <begin position="214"/>
        <end position="235"/>
    </location>
</feature>
<feature type="compositionally biased region" description="Basic and acidic residues" evidence="6">
    <location>
        <begin position="1"/>
        <end position="12"/>
    </location>
</feature>
<feature type="transmembrane region" description="Helical" evidence="7">
    <location>
        <begin position="369"/>
        <end position="390"/>
    </location>
</feature>
<feature type="transmembrane region" description="Helical" evidence="7">
    <location>
        <begin position="620"/>
        <end position="642"/>
    </location>
</feature>
<dbReference type="InterPro" id="IPR011701">
    <property type="entry name" value="MFS"/>
</dbReference>
<dbReference type="InterPro" id="IPR036259">
    <property type="entry name" value="MFS_trans_sf"/>
</dbReference>
<feature type="region of interest" description="Disordered" evidence="6">
    <location>
        <begin position="1"/>
        <end position="130"/>
    </location>
</feature>
<dbReference type="Gene3D" id="1.20.1250.20">
    <property type="entry name" value="MFS general substrate transporter like domains"/>
    <property type="match status" value="1"/>
</dbReference>
<dbReference type="AlphaFoldDB" id="A0A9W8XG86"/>
<keyword evidence="4 7" id="KW-1133">Transmembrane helix</keyword>
<accession>A0A9W8XG86</accession>
<feature type="compositionally biased region" description="Basic and acidic residues" evidence="6">
    <location>
        <begin position="684"/>
        <end position="699"/>
    </location>
</feature>
<dbReference type="RefSeq" id="XP_056069009.1">
    <property type="nucleotide sequence ID" value="XM_056217453.1"/>
</dbReference>
<evidence type="ECO:0000256" key="7">
    <source>
        <dbReference type="SAM" id="Phobius"/>
    </source>
</evidence>
<feature type="transmembrane region" description="Helical" evidence="7">
    <location>
        <begin position="583"/>
        <end position="608"/>
    </location>
</feature>
<dbReference type="EMBL" id="JAPEUX010000006">
    <property type="protein sequence ID" value="KAJ4350079.1"/>
    <property type="molecule type" value="Genomic_DNA"/>
</dbReference>
<evidence type="ECO:0000256" key="4">
    <source>
        <dbReference type="ARBA" id="ARBA00022989"/>
    </source>
</evidence>
<evidence type="ECO:0000256" key="3">
    <source>
        <dbReference type="ARBA" id="ARBA00022692"/>
    </source>
</evidence>
<feature type="transmembrane region" description="Helical" evidence="7">
    <location>
        <begin position="526"/>
        <end position="545"/>
    </location>
</feature>
<feature type="region of interest" description="Disordered" evidence="6">
    <location>
        <begin position="142"/>
        <end position="185"/>
    </location>
</feature>
<dbReference type="CDD" id="cd17323">
    <property type="entry name" value="MFS_Tpo1_MDR_like"/>
    <property type="match status" value="1"/>
</dbReference>
<organism evidence="9 10">
    <name type="scientific">Didymosphaeria variabile</name>
    <dbReference type="NCBI Taxonomy" id="1932322"/>
    <lineage>
        <taxon>Eukaryota</taxon>
        <taxon>Fungi</taxon>
        <taxon>Dikarya</taxon>
        <taxon>Ascomycota</taxon>
        <taxon>Pezizomycotina</taxon>
        <taxon>Dothideomycetes</taxon>
        <taxon>Pleosporomycetidae</taxon>
        <taxon>Pleosporales</taxon>
        <taxon>Massarineae</taxon>
        <taxon>Didymosphaeriaceae</taxon>
        <taxon>Didymosphaeria</taxon>
    </lineage>
</organism>
<feature type="transmembrane region" description="Helical" evidence="7">
    <location>
        <begin position="305"/>
        <end position="329"/>
    </location>
</feature>